<evidence type="ECO:0000313" key="4">
    <source>
        <dbReference type="Proteomes" id="UP000006844"/>
    </source>
</evidence>
<keyword evidence="2" id="KW-0812">Transmembrane</keyword>
<dbReference type="EMBL" id="CP002467">
    <property type="protein sequence ID" value="ADV83919.1"/>
    <property type="molecule type" value="Genomic_DNA"/>
</dbReference>
<feature type="transmembrane region" description="Helical" evidence="2">
    <location>
        <begin position="20"/>
        <end position="40"/>
    </location>
</feature>
<organism evidence="3 4">
    <name type="scientific">Terriglobus saanensis (strain ATCC BAA-1853 / DSM 23119 / SP1PR4)</name>
    <dbReference type="NCBI Taxonomy" id="401053"/>
    <lineage>
        <taxon>Bacteria</taxon>
        <taxon>Pseudomonadati</taxon>
        <taxon>Acidobacteriota</taxon>
        <taxon>Terriglobia</taxon>
        <taxon>Terriglobales</taxon>
        <taxon>Acidobacteriaceae</taxon>
        <taxon>Terriglobus</taxon>
    </lineage>
</organism>
<proteinExistence type="predicted"/>
<dbReference type="STRING" id="401053.AciPR4_3163"/>
<dbReference type="Pfam" id="PF14235">
    <property type="entry name" value="DUF4337"/>
    <property type="match status" value="1"/>
</dbReference>
<dbReference type="eggNOG" id="ENOG502Z7XD">
    <property type="taxonomic scope" value="Bacteria"/>
</dbReference>
<keyword evidence="1" id="KW-0175">Coiled coil</keyword>
<dbReference type="InterPro" id="IPR025570">
    <property type="entry name" value="DUF4337"/>
</dbReference>
<dbReference type="KEGG" id="tsa:AciPR4_3163"/>
<name>E8V7E5_TERSS</name>
<keyword evidence="4" id="KW-1185">Reference proteome</keyword>
<dbReference type="HOGENOM" id="CLU_098538_1_0_0"/>
<feature type="coiled-coil region" evidence="1">
    <location>
        <begin position="101"/>
        <end position="128"/>
    </location>
</feature>
<reference evidence="3 4" key="1">
    <citation type="journal article" date="2012" name="Stand. Genomic Sci.">
        <title>Complete genome sequence of Terriglobus saanensis type strain SP1PR4(T), an Acidobacteria from tundra soil.</title>
        <authorList>
            <person name="Rawat S.R."/>
            <person name="Mannisto M.K."/>
            <person name="Starovoytov V."/>
            <person name="Goodwin L."/>
            <person name="Nolan M."/>
            <person name="Hauser L."/>
            <person name="Land M."/>
            <person name="Davenport K.W."/>
            <person name="Woyke T."/>
            <person name="Haggblom M.M."/>
        </authorList>
    </citation>
    <scope>NUCLEOTIDE SEQUENCE</scope>
    <source>
        <strain evidence="4">ATCC BAA-1853 / DSM 23119 / SP1PR4</strain>
    </source>
</reference>
<evidence type="ECO:0000256" key="1">
    <source>
        <dbReference type="SAM" id="Coils"/>
    </source>
</evidence>
<dbReference type="AlphaFoldDB" id="E8V7E5"/>
<feature type="transmembrane region" description="Helical" evidence="2">
    <location>
        <begin position="157"/>
        <end position="178"/>
    </location>
</feature>
<protein>
    <recommendedName>
        <fullName evidence="5">DUF4337 domain-containing protein</fullName>
    </recommendedName>
</protein>
<sequence length="179" mass="19929">MEANEIQEFVEDQEKGRESHLYPVSFSISVLAVLVALVTVMSHRSHTEAILAQARSTDEWGLYQAKKVRQNQINLASDLLAVVAPTNPTALKDQAAYKAHTAKWDNDLKESEERARKLEEKVELAEHRASRFDAGEALLQIAVVLSSITLLTRQRTYWLLGLAIGAVGLAFALTGYLLR</sequence>
<keyword evidence="2" id="KW-0472">Membrane</keyword>
<accession>E8V7E5</accession>
<evidence type="ECO:0000256" key="2">
    <source>
        <dbReference type="SAM" id="Phobius"/>
    </source>
</evidence>
<dbReference type="OrthoDB" id="9806096at2"/>
<keyword evidence="2" id="KW-1133">Transmembrane helix</keyword>
<dbReference type="RefSeq" id="WP_013569650.1">
    <property type="nucleotide sequence ID" value="NC_014963.1"/>
</dbReference>
<gene>
    <name evidence="3" type="ordered locus">AciPR4_3163</name>
</gene>
<dbReference type="Proteomes" id="UP000006844">
    <property type="component" value="Chromosome"/>
</dbReference>
<evidence type="ECO:0008006" key="5">
    <source>
        <dbReference type="Google" id="ProtNLM"/>
    </source>
</evidence>
<evidence type="ECO:0000313" key="3">
    <source>
        <dbReference type="EMBL" id="ADV83919.1"/>
    </source>
</evidence>